<dbReference type="Proteomes" id="UP000249204">
    <property type="component" value="Unassembled WGS sequence"/>
</dbReference>
<sequence>MSGFKNLAEDKIIVLDKVFSSQEILKALTYNDLNFLDKPDVGPDDVLFDRIFPHRFIPKTSEEKKTYIAISFERYLPIKNVFRSGLIKFNVFTHQDLFRTDYGCLRTDFIIMKLDELFNGERGLGIGKLEFHEMDALSVNTDYHGSYITFKVRDFQ</sequence>
<evidence type="ECO:0000313" key="1">
    <source>
        <dbReference type="EMBL" id="PZT57494.1"/>
    </source>
</evidence>
<dbReference type="RefSeq" id="WP_111268645.1">
    <property type="nucleotide sequence ID" value="NZ_QKWW01000006.1"/>
</dbReference>
<comment type="caution">
    <text evidence="1">The sequence shown here is derived from an EMBL/GenBank/DDBJ whole genome shotgun (WGS) entry which is preliminary data.</text>
</comment>
<accession>A0A2W6NNT2</accession>
<protein>
    <submittedName>
        <fullName evidence="1">Uncharacterized protein</fullName>
    </submittedName>
</protein>
<organism evidence="1 2">
    <name type="scientific">Paenibacillus silvae</name>
    <dbReference type="NCBI Taxonomy" id="1325358"/>
    <lineage>
        <taxon>Bacteria</taxon>
        <taxon>Bacillati</taxon>
        <taxon>Bacillota</taxon>
        <taxon>Bacilli</taxon>
        <taxon>Bacillales</taxon>
        <taxon>Paenibacillaceae</taxon>
        <taxon>Paenibacillus</taxon>
    </lineage>
</organism>
<reference evidence="1 2" key="1">
    <citation type="submission" date="2018-06" db="EMBL/GenBank/DDBJ databases">
        <title>Isolation of heavy metals resistant Paenibacillus silvae NC2 from Gold-Copper mine in ZiJin, China.</title>
        <authorList>
            <person name="Xu J."/>
            <person name="Mazhar H.S."/>
            <person name="Rensing C."/>
        </authorList>
    </citation>
    <scope>NUCLEOTIDE SEQUENCE [LARGE SCALE GENOMIC DNA]</scope>
    <source>
        <strain evidence="1 2">NC2</strain>
    </source>
</reference>
<name>A0A2W6NNT2_9BACL</name>
<dbReference type="EMBL" id="QKWW01000006">
    <property type="protein sequence ID" value="PZT57494.1"/>
    <property type="molecule type" value="Genomic_DNA"/>
</dbReference>
<evidence type="ECO:0000313" key="2">
    <source>
        <dbReference type="Proteomes" id="UP000249204"/>
    </source>
</evidence>
<proteinExistence type="predicted"/>
<gene>
    <name evidence="1" type="ORF">DN757_02230</name>
</gene>
<dbReference type="AlphaFoldDB" id="A0A2W6NNT2"/>